<gene>
    <name evidence="1" type="ORF">LKD48_14215</name>
</gene>
<dbReference type="Pfam" id="PF00300">
    <property type="entry name" value="His_Phos_1"/>
    <property type="match status" value="1"/>
</dbReference>
<keyword evidence="2" id="KW-1185">Reference proteome</keyword>
<dbReference type="SMART" id="SM00855">
    <property type="entry name" value="PGAM"/>
    <property type="match status" value="1"/>
</dbReference>
<dbReference type="SUPFAM" id="SSF53254">
    <property type="entry name" value="Phosphoglycerate mutase-like"/>
    <property type="match status" value="1"/>
</dbReference>
<reference evidence="1 2" key="1">
    <citation type="submission" date="2021-10" db="EMBL/GenBank/DDBJ databases">
        <title>Anaerobic single-cell dispensing facilitates the cultivation of human gut bacteria.</title>
        <authorList>
            <person name="Afrizal A."/>
        </authorList>
    </citation>
    <scope>NUCLEOTIDE SEQUENCE [LARGE SCALE GENOMIC DNA]</scope>
    <source>
        <strain evidence="1 2">CLA-AA-H224</strain>
    </source>
</reference>
<dbReference type="Proteomes" id="UP001198200">
    <property type="component" value="Unassembled WGS sequence"/>
</dbReference>
<evidence type="ECO:0000313" key="1">
    <source>
        <dbReference type="EMBL" id="MCC2222761.1"/>
    </source>
</evidence>
<protein>
    <submittedName>
        <fullName evidence="1">Phosphoglycerate mutase family protein</fullName>
    </submittedName>
</protein>
<dbReference type="AlphaFoldDB" id="A0AAE3JD99"/>
<name>A0AAE3JD99_9FIRM</name>
<dbReference type="Gene3D" id="3.40.50.1240">
    <property type="entry name" value="Phosphoglycerate mutase-like"/>
    <property type="match status" value="1"/>
</dbReference>
<proteinExistence type="predicted"/>
<sequence>MRLIIVRHGDPNYEIDSLTEKGWREAEFLSVRMEKQLQKEHTYIYTSPLGRAKDTASLTLKKLGMTATEFKWLREFEAPAIDEDTGTYKVCWDLLPARWTSEPAYYDKDQWMNTPFMKKAKADTESAWVYDGLDSLLKKHGYTRENGYYRAEHSNRDTIVLFCHFGVECVMLGHLLGISPVVLWHGTAAAPSSVTTLYTEERREGIASFRMQSFGDQSHLYAADEPASFAARFCETYDNNEERHD</sequence>
<comment type="caution">
    <text evidence="1">The sequence shown here is derived from an EMBL/GenBank/DDBJ whole genome shotgun (WGS) entry which is preliminary data.</text>
</comment>
<accession>A0AAE3JD99</accession>
<dbReference type="InterPro" id="IPR013078">
    <property type="entry name" value="His_Pase_superF_clade-1"/>
</dbReference>
<dbReference type="EMBL" id="JAJEQN010000048">
    <property type="protein sequence ID" value="MCC2222761.1"/>
    <property type="molecule type" value="Genomic_DNA"/>
</dbReference>
<dbReference type="RefSeq" id="WP_308732356.1">
    <property type="nucleotide sequence ID" value="NZ_JAJEQN010000048.1"/>
</dbReference>
<dbReference type="CDD" id="cd07067">
    <property type="entry name" value="HP_PGM_like"/>
    <property type="match status" value="1"/>
</dbReference>
<dbReference type="InterPro" id="IPR029033">
    <property type="entry name" value="His_PPase_superfam"/>
</dbReference>
<organism evidence="1 2">
    <name type="scientific">Anthropogastromicrobium aceti</name>
    <dbReference type="NCBI Taxonomy" id="2981768"/>
    <lineage>
        <taxon>Bacteria</taxon>
        <taxon>Bacillati</taxon>
        <taxon>Bacillota</taxon>
        <taxon>Clostridia</taxon>
        <taxon>Lachnospirales</taxon>
        <taxon>Lachnospiraceae</taxon>
        <taxon>Anthropogastromicrobium</taxon>
    </lineage>
</organism>
<evidence type="ECO:0000313" key="2">
    <source>
        <dbReference type="Proteomes" id="UP001198200"/>
    </source>
</evidence>